<sequence>MAEGKEGRVNHIQLCLVISTCSTWKGEPRGPSSISLQVIASSNDTTKTVMVWKVPPASPIEDRGMAIPIEHCDQVTNRKDRSTHRTVGAGVDWTSFAKDWFLRYMNRKVVRACSCLIVALLADRCLKWFGDVTEVVSEHGLDHAVNHVFAVWQGGEGVKEDRIECGKRQSVRARPIEAQEEHLPPNRSVRERPETNDSESSVQGLRSIRRDNPIDPETHNQPPQGVRIEHTLKMLHDVIVKSLPQPQVQLQPLMPPQPTVATSMLPLITAMKNMEKPHFEGGSDPFEADQWLRTIKEKL</sequence>
<evidence type="ECO:0000313" key="3">
    <source>
        <dbReference type="Proteomes" id="UP000712600"/>
    </source>
</evidence>
<proteinExistence type="predicted"/>
<feature type="region of interest" description="Disordered" evidence="1">
    <location>
        <begin position="169"/>
        <end position="224"/>
    </location>
</feature>
<feature type="compositionally biased region" description="Basic and acidic residues" evidence="1">
    <location>
        <begin position="208"/>
        <end position="218"/>
    </location>
</feature>
<protein>
    <submittedName>
        <fullName evidence="2">Uncharacterized protein</fullName>
    </submittedName>
</protein>
<evidence type="ECO:0000256" key="1">
    <source>
        <dbReference type="SAM" id="MobiDB-lite"/>
    </source>
</evidence>
<evidence type="ECO:0000313" key="2">
    <source>
        <dbReference type="EMBL" id="KAF3559155.1"/>
    </source>
</evidence>
<reference evidence="2" key="1">
    <citation type="submission" date="2019-12" db="EMBL/GenBank/DDBJ databases">
        <title>Genome sequencing and annotation of Brassica cretica.</title>
        <authorList>
            <person name="Studholme D.J."/>
            <person name="Sarris P."/>
        </authorList>
    </citation>
    <scope>NUCLEOTIDE SEQUENCE</scope>
    <source>
        <strain evidence="2">PFS-109/04</strain>
        <tissue evidence="2">Leaf</tissue>
    </source>
</reference>
<dbReference type="Proteomes" id="UP000712600">
    <property type="component" value="Unassembled WGS sequence"/>
</dbReference>
<accession>A0A8S9R755</accession>
<dbReference type="AlphaFoldDB" id="A0A8S9R755"/>
<comment type="caution">
    <text evidence="2">The sequence shown here is derived from an EMBL/GenBank/DDBJ whole genome shotgun (WGS) entry which is preliminary data.</text>
</comment>
<name>A0A8S9R755_BRACR</name>
<dbReference type="EMBL" id="QGKX02000996">
    <property type="protein sequence ID" value="KAF3559155.1"/>
    <property type="molecule type" value="Genomic_DNA"/>
</dbReference>
<gene>
    <name evidence="2" type="ORF">F2Q69_00013094</name>
</gene>
<feature type="compositionally biased region" description="Basic and acidic residues" evidence="1">
    <location>
        <begin position="174"/>
        <end position="195"/>
    </location>
</feature>
<organism evidence="2 3">
    <name type="scientific">Brassica cretica</name>
    <name type="common">Mustard</name>
    <dbReference type="NCBI Taxonomy" id="69181"/>
    <lineage>
        <taxon>Eukaryota</taxon>
        <taxon>Viridiplantae</taxon>
        <taxon>Streptophyta</taxon>
        <taxon>Embryophyta</taxon>
        <taxon>Tracheophyta</taxon>
        <taxon>Spermatophyta</taxon>
        <taxon>Magnoliopsida</taxon>
        <taxon>eudicotyledons</taxon>
        <taxon>Gunneridae</taxon>
        <taxon>Pentapetalae</taxon>
        <taxon>rosids</taxon>
        <taxon>malvids</taxon>
        <taxon>Brassicales</taxon>
        <taxon>Brassicaceae</taxon>
        <taxon>Brassiceae</taxon>
        <taxon>Brassica</taxon>
    </lineage>
</organism>